<feature type="domain" description="Recombinase-like" evidence="1">
    <location>
        <begin position="9"/>
        <end position="72"/>
    </location>
</feature>
<reference evidence="2 3" key="1">
    <citation type="submission" date="2016-05" db="EMBL/GenBank/DDBJ databases">
        <title>Complete Genome and Methylome Analysis of Psychrotrophic Bacterial Isolates from Antarctic Lake Untersee.</title>
        <authorList>
            <person name="Fomenkov A."/>
            <person name="Akimov V.N."/>
            <person name="Vasilyeva L.V."/>
            <person name="Andersen D."/>
            <person name="Vincze T."/>
            <person name="Roberts R.J."/>
        </authorList>
    </citation>
    <scope>NUCLEOTIDE SEQUENCE [LARGE SCALE GENOMIC DNA]</scope>
    <source>
        <strain evidence="2 3">U14-5</strain>
    </source>
</reference>
<gene>
    <name evidence="2" type="ORF">RGI145_18915</name>
</gene>
<dbReference type="EMBL" id="CP015583">
    <property type="protein sequence ID" value="APT58870.1"/>
    <property type="molecule type" value="Genomic_DNA"/>
</dbReference>
<dbReference type="InterPro" id="IPR046789">
    <property type="entry name" value="HTH_62"/>
</dbReference>
<sequence length="86" mass="9126">MNPSHDTLARQSLARPLTEAEVTLAAALERAFADGIHDFAALADWLQRDGVPAPSGEASPWTVEKLGAELSAINASLDDAYAHRDA</sequence>
<dbReference type="STRING" id="257708.RGI145_18915"/>
<accession>A0A1L7AJI6</accession>
<evidence type="ECO:0000313" key="3">
    <source>
        <dbReference type="Proteomes" id="UP000185494"/>
    </source>
</evidence>
<dbReference type="Proteomes" id="UP000185494">
    <property type="component" value="Chromosome 1"/>
</dbReference>
<organism evidence="2 3">
    <name type="scientific">Roseomonas gilardii</name>
    <dbReference type="NCBI Taxonomy" id="257708"/>
    <lineage>
        <taxon>Bacteria</taxon>
        <taxon>Pseudomonadati</taxon>
        <taxon>Pseudomonadota</taxon>
        <taxon>Alphaproteobacteria</taxon>
        <taxon>Acetobacterales</taxon>
        <taxon>Roseomonadaceae</taxon>
        <taxon>Roseomonas</taxon>
    </lineage>
</organism>
<dbReference type="KEGG" id="rgi:RGI145_18915"/>
<evidence type="ECO:0000259" key="1">
    <source>
        <dbReference type="Pfam" id="PF20552"/>
    </source>
</evidence>
<dbReference type="RefSeq" id="WP_075799617.1">
    <property type="nucleotide sequence ID" value="NZ_CP015583.1"/>
</dbReference>
<proteinExistence type="predicted"/>
<name>A0A1L7AJI6_9PROT</name>
<dbReference type="AlphaFoldDB" id="A0A1L7AJI6"/>
<dbReference type="Pfam" id="PF20552">
    <property type="entry name" value="HTH_62"/>
    <property type="match status" value="1"/>
</dbReference>
<protein>
    <recommendedName>
        <fullName evidence="1">Recombinase-like domain-containing protein</fullName>
    </recommendedName>
</protein>
<evidence type="ECO:0000313" key="2">
    <source>
        <dbReference type="EMBL" id="APT58870.1"/>
    </source>
</evidence>